<evidence type="ECO:0000256" key="1">
    <source>
        <dbReference type="SAM" id="MobiDB-lite"/>
    </source>
</evidence>
<feature type="region of interest" description="Disordered" evidence="1">
    <location>
        <begin position="1"/>
        <end position="20"/>
    </location>
</feature>
<organism evidence="2">
    <name type="scientific">Tanacetum cinerariifolium</name>
    <name type="common">Dalmatian daisy</name>
    <name type="synonym">Chrysanthemum cinerariifolium</name>
    <dbReference type="NCBI Taxonomy" id="118510"/>
    <lineage>
        <taxon>Eukaryota</taxon>
        <taxon>Viridiplantae</taxon>
        <taxon>Streptophyta</taxon>
        <taxon>Embryophyta</taxon>
        <taxon>Tracheophyta</taxon>
        <taxon>Spermatophyta</taxon>
        <taxon>Magnoliopsida</taxon>
        <taxon>eudicotyledons</taxon>
        <taxon>Gunneridae</taxon>
        <taxon>Pentapetalae</taxon>
        <taxon>asterids</taxon>
        <taxon>campanulids</taxon>
        <taxon>Asterales</taxon>
        <taxon>Asteraceae</taxon>
        <taxon>Asteroideae</taxon>
        <taxon>Anthemideae</taxon>
        <taxon>Anthemidinae</taxon>
        <taxon>Tanacetum</taxon>
    </lineage>
</organism>
<keyword evidence="2" id="KW-0548">Nucleotidyltransferase</keyword>
<feature type="compositionally biased region" description="Basic and acidic residues" evidence="1">
    <location>
        <begin position="161"/>
        <end position="175"/>
    </location>
</feature>
<keyword evidence="2" id="KW-0695">RNA-directed DNA polymerase</keyword>
<reference evidence="2" key="1">
    <citation type="journal article" date="2019" name="Sci. Rep.">
        <title>Draft genome of Tanacetum cinerariifolium, the natural source of mosquito coil.</title>
        <authorList>
            <person name="Yamashiro T."/>
            <person name="Shiraishi A."/>
            <person name="Satake H."/>
            <person name="Nakayama K."/>
        </authorList>
    </citation>
    <scope>NUCLEOTIDE SEQUENCE</scope>
</reference>
<comment type="caution">
    <text evidence="2">The sequence shown here is derived from an EMBL/GenBank/DDBJ whole genome shotgun (WGS) entry which is preliminary data.</text>
</comment>
<feature type="region of interest" description="Disordered" evidence="1">
    <location>
        <begin position="152"/>
        <end position="183"/>
    </location>
</feature>
<feature type="compositionally biased region" description="Low complexity" evidence="1">
    <location>
        <begin position="11"/>
        <end position="20"/>
    </location>
</feature>
<name>A0A699JFS7_TANCI</name>
<gene>
    <name evidence="2" type="ORF">Tci_601909</name>
</gene>
<proteinExistence type="predicted"/>
<feature type="non-terminal residue" evidence="2">
    <location>
        <position position="1"/>
    </location>
</feature>
<evidence type="ECO:0000313" key="2">
    <source>
        <dbReference type="EMBL" id="GFA29937.1"/>
    </source>
</evidence>
<feature type="compositionally biased region" description="Low complexity" evidence="1">
    <location>
        <begin position="31"/>
        <end position="50"/>
    </location>
</feature>
<dbReference type="AlphaFoldDB" id="A0A699JFS7"/>
<protein>
    <submittedName>
        <fullName evidence="2">Reverse transcriptase domain-containing protein</fullName>
    </submittedName>
</protein>
<sequence length="232" mass="26083">HIRPLGFPPSNVQNSQNYNQYNENQGFNQQKRQNFNQGNNNYQAPNNQAQVGPSNDFSNYKKTNDVNMRAMQNQTSNMKIELKNEFKTTMMNQNNELKNMMSNEIKNMMSSFIQMQSPPGSGSLLSNTVANPRGDVKAITIQSGVAYEGPLIPPTSSSLPKKVEREPEVTNDKVKTTSSESTAHVQPLVVQVPIPEPGVVPKPNPKPSIHYPLRLNDQKLREKANNQMLKFL</sequence>
<dbReference type="GO" id="GO:0003964">
    <property type="term" value="F:RNA-directed DNA polymerase activity"/>
    <property type="evidence" value="ECO:0007669"/>
    <property type="project" value="UniProtKB-KW"/>
</dbReference>
<feature type="region of interest" description="Disordered" evidence="1">
    <location>
        <begin position="31"/>
        <end position="59"/>
    </location>
</feature>
<accession>A0A699JFS7</accession>
<keyword evidence="2" id="KW-0808">Transferase</keyword>
<dbReference type="EMBL" id="BKCJ010400574">
    <property type="protein sequence ID" value="GFA29937.1"/>
    <property type="molecule type" value="Genomic_DNA"/>
</dbReference>